<name>A0A9X3B756_9HYPH</name>
<dbReference type="Gene3D" id="3.30.110.170">
    <property type="entry name" value="Protein of unknown function (DUF541), domain 1"/>
    <property type="match status" value="1"/>
</dbReference>
<reference evidence="2" key="1">
    <citation type="submission" date="2022-08" db="EMBL/GenBank/DDBJ databases">
        <title>Chelativorans sichuanense sp. nov., a paraffin oil-degrading bacterium isolated from a mixture of oil-based drill cuttings and paddy soil.</title>
        <authorList>
            <person name="Yu J."/>
            <person name="Liu H."/>
            <person name="Chen Q."/>
        </authorList>
    </citation>
    <scope>NUCLEOTIDE SEQUENCE</scope>
    <source>
        <strain evidence="2">SCAU 2101</strain>
    </source>
</reference>
<dbReference type="EMBL" id="JAODNV010000013">
    <property type="protein sequence ID" value="MCT8991252.1"/>
    <property type="molecule type" value="Genomic_DNA"/>
</dbReference>
<dbReference type="GO" id="GO:0006974">
    <property type="term" value="P:DNA damage response"/>
    <property type="evidence" value="ECO:0007669"/>
    <property type="project" value="TreeGrafter"/>
</dbReference>
<dbReference type="PANTHER" id="PTHR34387">
    <property type="entry name" value="SLR1258 PROTEIN"/>
    <property type="match status" value="1"/>
</dbReference>
<dbReference type="PANTHER" id="PTHR34387:SF1">
    <property type="entry name" value="PERIPLASMIC IMMUNOGENIC PROTEIN"/>
    <property type="match status" value="1"/>
</dbReference>
<evidence type="ECO:0000256" key="1">
    <source>
        <dbReference type="SAM" id="SignalP"/>
    </source>
</evidence>
<proteinExistence type="predicted"/>
<feature type="signal peptide" evidence="1">
    <location>
        <begin position="1"/>
        <end position="22"/>
    </location>
</feature>
<dbReference type="RefSeq" id="WP_261516166.1">
    <property type="nucleotide sequence ID" value="NZ_JAODNV010000013.1"/>
</dbReference>
<dbReference type="Proteomes" id="UP001149009">
    <property type="component" value="Unassembled WGS sequence"/>
</dbReference>
<gene>
    <name evidence="2" type="ORF">NYR54_13280</name>
</gene>
<keyword evidence="1" id="KW-0732">Signal</keyword>
<keyword evidence="3" id="KW-1185">Reference proteome</keyword>
<dbReference type="InterPro" id="IPR052022">
    <property type="entry name" value="26kDa_periplasmic_antigen"/>
</dbReference>
<dbReference type="AlphaFoldDB" id="A0A9X3B756"/>
<evidence type="ECO:0000313" key="2">
    <source>
        <dbReference type="EMBL" id="MCT8991252.1"/>
    </source>
</evidence>
<dbReference type="Gene3D" id="3.30.70.2970">
    <property type="entry name" value="Protein of unknown function (DUF541), domain 2"/>
    <property type="match status" value="1"/>
</dbReference>
<sequence length="242" mass="26113">MTRPFVPLLFMAVMAAVVPAQAEEIAERPKIMVTGEGEATLAPDMAVIRLSVLREADTAREAMDANNEAMERVIAALKEAGVAERDIQTSGLSITPQYIYPDGKNGESRPRIDGYQVTNGLTVRVRDLGKVGEILDRSVTLGVNQGGDIVFTNDDPKEALNEARRKAVEDALAKARILTETAGVALGDVLEITENTRGTPPPMPFGVRAMRMEAAADASVPVEAGENTYQVEVRFTFAIDQK</sequence>
<dbReference type="InterPro" id="IPR007497">
    <property type="entry name" value="SIMPL/DUF541"/>
</dbReference>
<comment type="caution">
    <text evidence="2">The sequence shown here is derived from an EMBL/GenBank/DDBJ whole genome shotgun (WGS) entry which is preliminary data.</text>
</comment>
<protein>
    <submittedName>
        <fullName evidence="2">SIMPL domain-containing protein</fullName>
    </submittedName>
</protein>
<accession>A0A9X3B756</accession>
<dbReference type="Pfam" id="PF04402">
    <property type="entry name" value="SIMPL"/>
    <property type="match status" value="1"/>
</dbReference>
<organism evidence="2 3">
    <name type="scientific">Chelativorans petroleitrophicus</name>
    <dbReference type="NCBI Taxonomy" id="2975484"/>
    <lineage>
        <taxon>Bacteria</taxon>
        <taxon>Pseudomonadati</taxon>
        <taxon>Pseudomonadota</taxon>
        <taxon>Alphaproteobacteria</taxon>
        <taxon>Hyphomicrobiales</taxon>
        <taxon>Phyllobacteriaceae</taxon>
        <taxon>Chelativorans</taxon>
    </lineage>
</organism>
<evidence type="ECO:0000313" key="3">
    <source>
        <dbReference type="Proteomes" id="UP001149009"/>
    </source>
</evidence>
<feature type="chain" id="PRO_5040910151" evidence="1">
    <location>
        <begin position="23"/>
        <end position="242"/>
    </location>
</feature>